<keyword evidence="3" id="KW-1185">Reference proteome</keyword>
<evidence type="ECO:0000313" key="3">
    <source>
        <dbReference type="Proteomes" id="UP000324974"/>
    </source>
</evidence>
<dbReference type="KEGG" id="lrs:PX52LOC_07251"/>
<feature type="signal peptide" evidence="1">
    <location>
        <begin position="1"/>
        <end position="18"/>
    </location>
</feature>
<gene>
    <name evidence="2" type="ORF">PX52LOC_07251</name>
</gene>
<feature type="chain" id="PRO_5022678602" evidence="1">
    <location>
        <begin position="19"/>
        <end position="132"/>
    </location>
</feature>
<accession>A0A5C1AQ35</accession>
<proteinExistence type="predicted"/>
<evidence type="ECO:0000256" key="1">
    <source>
        <dbReference type="SAM" id="SignalP"/>
    </source>
</evidence>
<dbReference type="Proteomes" id="UP000324974">
    <property type="component" value="Chromosome"/>
</dbReference>
<protein>
    <submittedName>
        <fullName evidence="2">RNA polymerase sigma factor</fullName>
    </submittedName>
</protein>
<dbReference type="AlphaFoldDB" id="A0A5C1AQ35"/>
<dbReference type="RefSeq" id="WP_149114482.1">
    <property type="nucleotide sequence ID" value="NZ_CP042425.1"/>
</dbReference>
<keyword evidence="1" id="KW-0732">Signal</keyword>
<sequence>MIRFVLGLLVLAAGVALAEDKKDTPKLSGTWAREAEGMEIKFKFEEKALVITVANGDNGITATADYTVDKDGVVKAKVTKVVEKGDFASKTAKGFEFSMKVALKDKKATISDFKSEHTEAKAVIEGEYVKKD</sequence>
<reference evidence="3" key="1">
    <citation type="submission" date="2019-08" db="EMBL/GenBank/DDBJ databases">
        <title>Limnoglobus roseus gen. nov., sp. nov., a novel freshwater planctomycete with a giant genome from the family Gemmataceae.</title>
        <authorList>
            <person name="Kulichevskaya I.S."/>
            <person name="Naumoff D.G."/>
            <person name="Miroshnikov K."/>
            <person name="Ivanova A."/>
            <person name="Philippov D.A."/>
            <person name="Hakobyan A."/>
            <person name="Rijpstra I.C."/>
            <person name="Sinninghe Damste J.S."/>
            <person name="Liesack W."/>
            <person name="Dedysh S.N."/>
        </authorList>
    </citation>
    <scope>NUCLEOTIDE SEQUENCE [LARGE SCALE GENOMIC DNA]</scope>
    <source>
        <strain evidence="3">PX52</strain>
    </source>
</reference>
<dbReference type="EMBL" id="CP042425">
    <property type="protein sequence ID" value="QEL20163.1"/>
    <property type="molecule type" value="Genomic_DNA"/>
</dbReference>
<organism evidence="2 3">
    <name type="scientific">Limnoglobus roseus</name>
    <dbReference type="NCBI Taxonomy" id="2598579"/>
    <lineage>
        <taxon>Bacteria</taxon>
        <taxon>Pseudomonadati</taxon>
        <taxon>Planctomycetota</taxon>
        <taxon>Planctomycetia</taxon>
        <taxon>Gemmatales</taxon>
        <taxon>Gemmataceae</taxon>
        <taxon>Limnoglobus</taxon>
    </lineage>
</organism>
<evidence type="ECO:0000313" key="2">
    <source>
        <dbReference type="EMBL" id="QEL20163.1"/>
    </source>
</evidence>
<name>A0A5C1AQ35_9BACT</name>